<organism evidence="3 4">
    <name type="scientific">Pseudodesulfovibrio methanolicus</name>
    <dbReference type="NCBI Taxonomy" id="3126690"/>
    <lineage>
        <taxon>Bacteria</taxon>
        <taxon>Pseudomonadati</taxon>
        <taxon>Thermodesulfobacteriota</taxon>
        <taxon>Desulfovibrionia</taxon>
        <taxon>Desulfovibrionales</taxon>
        <taxon>Desulfovibrionaceae</taxon>
    </lineage>
</organism>
<dbReference type="EMBL" id="CP146609">
    <property type="protein sequence ID" value="WWX23625.1"/>
    <property type="molecule type" value="Genomic_DNA"/>
</dbReference>
<dbReference type="Proteomes" id="UP001385389">
    <property type="component" value="Chromosome"/>
</dbReference>
<evidence type="ECO:0000313" key="3">
    <source>
        <dbReference type="EMBL" id="WWX23625.1"/>
    </source>
</evidence>
<dbReference type="Gene3D" id="1.10.10.10">
    <property type="entry name" value="Winged helix-like DNA-binding domain superfamily/Winged helix DNA-binding domain"/>
    <property type="match status" value="1"/>
</dbReference>
<keyword evidence="4" id="KW-1185">Reference proteome</keyword>
<dbReference type="Pfam" id="PF09524">
    <property type="entry name" value="Phg_2220_C"/>
    <property type="match status" value="1"/>
</dbReference>
<sequence>MSRGWVAVHRKIVDWEWYQDANTFRLFMHLLFKANYSFGKWRGESLSPGQLVTGREQLASDLRISEQSIRTALGHLKSTGVITIKSTNKYSIISIVNWDSYQPSAASFNQQAIQPVGQQLANNQPSTNHIQQSKKGKKGRRKNEEGETPSDGCKSSDLIAEQARAVLEHLNKVTGKRFKVTGLIPARLRAGAAVEECMQVIDYKAKDEGFDRKYLDHTTPFREANFDKYLNQALADQRPNKQGRSNEDDDARGWSPEPENKWARGVGSPHPS</sequence>
<dbReference type="InterPro" id="IPR036388">
    <property type="entry name" value="WH-like_DNA-bd_sf"/>
</dbReference>
<feature type="compositionally biased region" description="Basic residues" evidence="1">
    <location>
        <begin position="132"/>
        <end position="141"/>
    </location>
</feature>
<evidence type="ECO:0000256" key="1">
    <source>
        <dbReference type="SAM" id="MobiDB-lite"/>
    </source>
</evidence>
<reference evidence="3 4" key="1">
    <citation type="submission" date="2024-03" db="EMBL/GenBank/DDBJ databases">
        <title>Phenotype and Genome Characterization of a Sulfate-Reducing Bacterium Pseudodesulfovibrio sp. strain 5S69, isolated from Petroleum Reservoir in Tatarstan (Russia).</title>
        <authorList>
            <person name="Bidzhieva S.K."/>
            <person name="Kadnikov V."/>
            <person name="Tourova T.P."/>
            <person name="Samigullina S.R."/>
            <person name="Sokolova D.S."/>
            <person name="Poltaraus A.B."/>
            <person name="Avtukh A.N."/>
            <person name="Tereshina V.M."/>
            <person name="Mardanov A.V."/>
            <person name="Nazina T.N."/>
        </authorList>
    </citation>
    <scope>NUCLEOTIDE SEQUENCE [LARGE SCALE GENOMIC DNA]</scope>
    <source>
        <strain evidence="3 4">5S69</strain>
    </source>
</reference>
<evidence type="ECO:0000313" key="4">
    <source>
        <dbReference type="Proteomes" id="UP001385389"/>
    </source>
</evidence>
<dbReference type="InterPro" id="IPR011741">
    <property type="entry name" value="Phg_2220_C"/>
</dbReference>
<feature type="compositionally biased region" description="Polar residues" evidence="1">
    <location>
        <begin position="121"/>
        <end position="131"/>
    </location>
</feature>
<gene>
    <name evidence="3" type="ORF">V8V93_05330</name>
</gene>
<feature type="domain" description="Phage conserved hypothetical protein C-terminal" evidence="2">
    <location>
        <begin position="166"/>
        <end position="231"/>
    </location>
</feature>
<accession>A0ABZ2J5F1</accession>
<protein>
    <submittedName>
        <fullName evidence="3">Conserved phage C-terminal domain-containing protein</fullName>
    </submittedName>
</protein>
<name>A0ABZ2J5F1_9BACT</name>
<dbReference type="RefSeq" id="WP_338669322.1">
    <property type="nucleotide sequence ID" value="NZ_CP146609.1"/>
</dbReference>
<feature type="region of interest" description="Disordered" evidence="1">
    <location>
        <begin position="234"/>
        <end position="272"/>
    </location>
</feature>
<evidence type="ECO:0000259" key="2">
    <source>
        <dbReference type="Pfam" id="PF09524"/>
    </source>
</evidence>
<feature type="region of interest" description="Disordered" evidence="1">
    <location>
        <begin position="121"/>
        <end position="155"/>
    </location>
</feature>
<proteinExistence type="predicted"/>